<dbReference type="CDD" id="cd06261">
    <property type="entry name" value="TM_PBP2"/>
    <property type="match status" value="1"/>
</dbReference>
<evidence type="ECO:0000313" key="11">
    <source>
        <dbReference type="EMBL" id="XDS50309.1"/>
    </source>
</evidence>
<feature type="transmembrane region" description="Helical" evidence="7">
    <location>
        <begin position="238"/>
        <end position="258"/>
    </location>
</feature>
<organism evidence="9">
    <name type="scientific">Bifidobacterium fermentum</name>
    <dbReference type="NCBI Taxonomy" id="3059035"/>
    <lineage>
        <taxon>Bacteria</taxon>
        <taxon>Bacillati</taxon>
        <taxon>Actinomycetota</taxon>
        <taxon>Actinomycetes</taxon>
        <taxon>Bifidobacteriales</taxon>
        <taxon>Bifidobacteriaceae</taxon>
        <taxon>Bifidobacterium</taxon>
    </lineage>
</organism>
<feature type="transmembrane region" description="Helical" evidence="7">
    <location>
        <begin position="67"/>
        <end position="91"/>
    </location>
</feature>
<accession>A0AB39UAZ7</accession>
<dbReference type="Gene3D" id="1.10.3720.10">
    <property type="entry name" value="MetI-like"/>
    <property type="match status" value="1"/>
</dbReference>
<comment type="subcellular location">
    <subcellularLocation>
        <location evidence="1 7">Cell membrane</location>
        <topology evidence="1 7">Multi-pass membrane protein</topology>
    </subcellularLocation>
</comment>
<keyword evidence="2 7" id="KW-0813">Transport</keyword>
<gene>
    <name evidence="11" type="ORF">QN062_07905</name>
    <name evidence="10" type="ORF">QN216_02100</name>
    <name evidence="9" type="ORF">QN217_08350</name>
</gene>
<evidence type="ECO:0000256" key="3">
    <source>
        <dbReference type="ARBA" id="ARBA00022475"/>
    </source>
</evidence>
<dbReference type="Pfam" id="PF00528">
    <property type="entry name" value="BPD_transp_1"/>
    <property type="match status" value="1"/>
</dbReference>
<feature type="transmembrane region" description="Helical" evidence="7">
    <location>
        <begin position="103"/>
        <end position="124"/>
    </location>
</feature>
<feature type="domain" description="ABC transmembrane type-1" evidence="8">
    <location>
        <begin position="68"/>
        <end position="259"/>
    </location>
</feature>
<keyword evidence="4 7" id="KW-0812">Transmembrane</keyword>
<evidence type="ECO:0000256" key="4">
    <source>
        <dbReference type="ARBA" id="ARBA00022692"/>
    </source>
</evidence>
<feature type="transmembrane region" description="Helical" evidence="7">
    <location>
        <begin position="136"/>
        <end position="155"/>
    </location>
</feature>
<dbReference type="EMBL" id="CP129675">
    <property type="protein sequence ID" value="XDS46135.1"/>
    <property type="molecule type" value="Genomic_DNA"/>
</dbReference>
<dbReference type="InterPro" id="IPR035906">
    <property type="entry name" value="MetI-like_sf"/>
</dbReference>
<evidence type="ECO:0000256" key="7">
    <source>
        <dbReference type="RuleBase" id="RU363032"/>
    </source>
</evidence>
<keyword evidence="3" id="KW-1003">Cell membrane</keyword>
<evidence type="ECO:0000313" key="10">
    <source>
        <dbReference type="EMBL" id="XDS49084.1"/>
    </source>
</evidence>
<dbReference type="PROSITE" id="PS50928">
    <property type="entry name" value="ABC_TM1"/>
    <property type="match status" value="1"/>
</dbReference>
<dbReference type="SUPFAM" id="SSF161098">
    <property type="entry name" value="MetI-like"/>
    <property type="match status" value="1"/>
</dbReference>
<dbReference type="GO" id="GO:0005886">
    <property type="term" value="C:plasma membrane"/>
    <property type="evidence" value="ECO:0007669"/>
    <property type="project" value="UniProtKB-SubCell"/>
</dbReference>
<reference evidence="9" key="1">
    <citation type="submission" date="2023-07" db="EMBL/GenBank/DDBJ databases">
        <title>Bifidobacterium aquikefiriaerophilum sp. nov. and Bifidobacterium eccum sp. nov., isolated from water kefir.</title>
        <authorList>
            <person name="Breselge S."/>
            <person name="Bellassi P."/>
            <person name="Barcenilla C."/>
            <person name="Alvarez-Ordonez A."/>
            <person name="Morelli L."/>
            <person name="Cotter P.D."/>
        </authorList>
    </citation>
    <scope>NUCLEOTIDE SEQUENCE</scope>
    <source>
        <strain evidence="11">WK012_4_13</strain>
        <strain evidence="10">WK013_4_14</strain>
        <strain evidence="9">WK048_4_13</strain>
    </source>
</reference>
<keyword evidence="5 7" id="KW-1133">Transmembrane helix</keyword>
<dbReference type="InterPro" id="IPR000515">
    <property type="entry name" value="MetI-like"/>
</dbReference>
<dbReference type="KEGG" id="bfk:QN062_07905"/>
<dbReference type="GO" id="GO:0055085">
    <property type="term" value="P:transmembrane transport"/>
    <property type="evidence" value="ECO:0007669"/>
    <property type="project" value="InterPro"/>
</dbReference>
<dbReference type="PANTHER" id="PTHR43744:SF12">
    <property type="entry name" value="ABC TRANSPORTER PERMEASE PROTEIN MG189-RELATED"/>
    <property type="match status" value="1"/>
</dbReference>
<feature type="transmembrane region" description="Helical" evidence="7">
    <location>
        <begin position="197"/>
        <end position="218"/>
    </location>
</feature>
<evidence type="ECO:0000256" key="1">
    <source>
        <dbReference type="ARBA" id="ARBA00004651"/>
    </source>
</evidence>
<feature type="transmembrane region" description="Helical" evidence="7">
    <location>
        <begin position="12"/>
        <end position="34"/>
    </location>
</feature>
<dbReference type="EMBL" id="CP129682">
    <property type="protein sequence ID" value="XDS49084.1"/>
    <property type="molecule type" value="Genomic_DNA"/>
</dbReference>
<evidence type="ECO:0000313" key="9">
    <source>
        <dbReference type="EMBL" id="XDS46135.1"/>
    </source>
</evidence>
<sequence>MKLSRREVVANNVVLIAFSLFAVIPLVGVLLSSLTPSVENSGGFSIPKSLVFSNYGDAWTQGSFGSYLMSSVIVTVAVVALTAVLGIFAGFGFSRFRFRGSGILFGLIVIGMALPSEAFIIPLYFNLRDVGLTDSYWALILPQTAQSLGFAVFWMRNQFRAFPLEIIEAARLDGASDTRVLWQIMVPPMISQIGTMLLLVMMWTWNEFLIPLVMIVSTSRKTAPLGLASFQGQHLTNYSLLSAAGVMVAIPVVLIYFIMQKKFISGVAGGISLR</sequence>
<dbReference type="RefSeq" id="WP_369341281.1">
    <property type="nucleotide sequence ID" value="NZ_CP129675.1"/>
</dbReference>
<dbReference type="PANTHER" id="PTHR43744">
    <property type="entry name" value="ABC TRANSPORTER PERMEASE PROTEIN MG189-RELATED-RELATED"/>
    <property type="match status" value="1"/>
</dbReference>
<protein>
    <submittedName>
        <fullName evidence="9">Carbohydrate ABC transporter permease</fullName>
    </submittedName>
</protein>
<comment type="similarity">
    <text evidence="7">Belongs to the binding-protein-dependent transport system permease family.</text>
</comment>
<evidence type="ECO:0000259" key="8">
    <source>
        <dbReference type="PROSITE" id="PS50928"/>
    </source>
</evidence>
<keyword evidence="6 7" id="KW-0472">Membrane</keyword>
<evidence type="ECO:0000256" key="6">
    <source>
        <dbReference type="ARBA" id="ARBA00023136"/>
    </source>
</evidence>
<evidence type="ECO:0000256" key="5">
    <source>
        <dbReference type="ARBA" id="ARBA00022989"/>
    </source>
</evidence>
<evidence type="ECO:0000256" key="2">
    <source>
        <dbReference type="ARBA" id="ARBA00022448"/>
    </source>
</evidence>
<proteinExistence type="inferred from homology"/>
<dbReference type="EMBL" id="CP129683">
    <property type="protein sequence ID" value="XDS50309.1"/>
    <property type="molecule type" value="Genomic_DNA"/>
</dbReference>
<dbReference type="AlphaFoldDB" id="A0AB39UAZ7"/>
<name>A0AB39UAZ7_9BIFI</name>